<evidence type="ECO:0000313" key="2">
    <source>
        <dbReference type="EMBL" id="GAA1550719.1"/>
    </source>
</evidence>
<keyword evidence="1" id="KW-1133">Transmembrane helix</keyword>
<organism evidence="2 3">
    <name type="scientific">Brevibacterium picturae</name>
    <dbReference type="NCBI Taxonomy" id="260553"/>
    <lineage>
        <taxon>Bacteria</taxon>
        <taxon>Bacillati</taxon>
        <taxon>Actinomycetota</taxon>
        <taxon>Actinomycetes</taxon>
        <taxon>Micrococcales</taxon>
        <taxon>Brevibacteriaceae</taxon>
        <taxon>Brevibacterium</taxon>
    </lineage>
</organism>
<name>A0ABN2C129_9MICO</name>
<keyword evidence="1" id="KW-0812">Transmembrane</keyword>
<protein>
    <submittedName>
        <fullName evidence="2">Uncharacterized protein</fullName>
    </submittedName>
</protein>
<evidence type="ECO:0000313" key="3">
    <source>
        <dbReference type="Proteomes" id="UP001501791"/>
    </source>
</evidence>
<keyword evidence="3" id="KW-1185">Reference proteome</keyword>
<keyword evidence="1" id="KW-0472">Membrane</keyword>
<accession>A0ABN2C129</accession>
<feature type="transmembrane region" description="Helical" evidence="1">
    <location>
        <begin position="12"/>
        <end position="39"/>
    </location>
</feature>
<gene>
    <name evidence="2" type="ORF">GCM10009691_26590</name>
</gene>
<proteinExistence type="predicted"/>
<comment type="caution">
    <text evidence="2">The sequence shown here is derived from an EMBL/GenBank/DDBJ whole genome shotgun (WGS) entry which is preliminary data.</text>
</comment>
<evidence type="ECO:0000256" key="1">
    <source>
        <dbReference type="SAM" id="Phobius"/>
    </source>
</evidence>
<reference evidence="2 3" key="1">
    <citation type="journal article" date="2019" name="Int. J. Syst. Evol. Microbiol.">
        <title>The Global Catalogue of Microorganisms (GCM) 10K type strain sequencing project: providing services to taxonomists for standard genome sequencing and annotation.</title>
        <authorList>
            <consortium name="The Broad Institute Genomics Platform"/>
            <consortium name="The Broad Institute Genome Sequencing Center for Infectious Disease"/>
            <person name="Wu L."/>
            <person name="Ma J."/>
        </authorList>
    </citation>
    <scope>NUCLEOTIDE SEQUENCE [LARGE SCALE GENOMIC DNA]</scope>
    <source>
        <strain evidence="2 3">JCM 13319</strain>
    </source>
</reference>
<sequence>MIVRRFCTVIRIGRSVVIVTAVVIPIVVVIIAVVIPVVVGHFTRWIGHRFVRMLEFIWHR</sequence>
<dbReference type="Proteomes" id="UP001501791">
    <property type="component" value="Unassembled WGS sequence"/>
</dbReference>
<dbReference type="EMBL" id="BAAALY010000012">
    <property type="protein sequence ID" value="GAA1550719.1"/>
    <property type="molecule type" value="Genomic_DNA"/>
</dbReference>